<dbReference type="PROSITE" id="PS51257">
    <property type="entry name" value="PROKAR_LIPOPROTEIN"/>
    <property type="match status" value="1"/>
</dbReference>
<dbReference type="GeneID" id="300132393"/>
<reference evidence="1 2" key="1">
    <citation type="submission" date="2018-06" db="EMBL/GenBank/DDBJ databases">
        <authorList>
            <consortium name="Pathogen Informatics"/>
            <person name="Doyle S."/>
        </authorList>
    </citation>
    <scope>NUCLEOTIDE SEQUENCE [LARGE SCALE GENOMIC DNA]</scope>
    <source>
        <strain evidence="2">NCTC 11297</strain>
    </source>
</reference>
<evidence type="ECO:0000313" key="1">
    <source>
        <dbReference type="EMBL" id="SUB23175.1"/>
    </source>
</evidence>
<organism evidence="1 2">
    <name type="scientific">Avibacterium avium</name>
    <name type="common">Pasteurella avium</name>
    <dbReference type="NCBI Taxonomy" id="751"/>
    <lineage>
        <taxon>Bacteria</taxon>
        <taxon>Pseudomonadati</taxon>
        <taxon>Pseudomonadota</taxon>
        <taxon>Gammaproteobacteria</taxon>
        <taxon>Pasteurellales</taxon>
        <taxon>Pasteurellaceae</taxon>
        <taxon>Avibacterium</taxon>
    </lineage>
</organism>
<sequence length="196" mass="22629">MRNPIHKRLENLASWQHLTFMACLCERMLPNFQLFCQVTEQPAQSRIYQNILNLTWEYLTVKDAHINFDNQLEKFEAIIPDVNNYDFYGVVPAIEACEALSELLHSLIAGETLEHAVQVSLISLQTVIGLLETNLDRELSEQELKASEEIEQELDVQWQIYRALRECEERDVSLILALKNEIRAEGISNIGIEISQ</sequence>
<keyword evidence="2" id="KW-1185">Reference proteome</keyword>
<dbReference type="InterPro" id="IPR023381">
    <property type="entry name" value="YP001051499.1-like_dom_sf"/>
</dbReference>
<dbReference type="AlphaFoldDB" id="A0A379AP66"/>
<protein>
    <submittedName>
        <fullName evidence="1">Protein of uncharacterized function (DUF416)</fullName>
    </submittedName>
</protein>
<dbReference type="InterPro" id="IPR007338">
    <property type="entry name" value="DUF416"/>
</dbReference>
<proteinExistence type="predicted"/>
<dbReference type="Pfam" id="PF04222">
    <property type="entry name" value="DUF416"/>
    <property type="match status" value="1"/>
</dbReference>
<dbReference type="Gene3D" id="1.20.1590.10">
    <property type="entry name" value="YP_001051499.1 domain like"/>
    <property type="match status" value="1"/>
</dbReference>
<accession>A0A379AP66</accession>
<dbReference type="Proteomes" id="UP000255098">
    <property type="component" value="Unassembled WGS sequence"/>
</dbReference>
<dbReference type="EMBL" id="UGSP01000001">
    <property type="protein sequence ID" value="SUB23175.1"/>
    <property type="molecule type" value="Genomic_DNA"/>
</dbReference>
<dbReference type="RefSeq" id="WP_115248625.1">
    <property type="nucleotide sequence ID" value="NZ_JBMMEM010000001.1"/>
</dbReference>
<name>A0A379AP66_AVIAV</name>
<gene>
    <name evidence="1" type="ORF">NCTC11297_00167</name>
</gene>
<evidence type="ECO:0000313" key="2">
    <source>
        <dbReference type="Proteomes" id="UP000255098"/>
    </source>
</evidence>